<dbReference type="Pfam" id="PF02625">
    <property type="entry name" value="XdhC_CoxI"/>
    <property type="match status" value="1"/>
</dbReference>
<dbReference type="InterPro" id="IPR003777">
    <property type="entry name" value="XdhC_CoxI"/>
</dbReference>
<dbReference type="PANTHER" id="PTHR30388:SF6">
    <property type="entry name" value="XANTHINE DEHYDROGENASE SUBUNIT A-RELATED"/>
    <property type="match status" value="1"/>
</dbReference>
<organism evidence="3 4">
    <name type="scientific">Salinarimonas ramus</name>
    <dbReference type="NCBI Taxonomy" id="690164"/>
    <lineage>
        <taxon>Bacteria</taxon>
        <taxon>Pseudomonadati</taxon>
        <taxon>Pseudomonadota</taxon>
        <taxon>Alphaproteobacteria</taxon>
        <taxon>Hyphomicrobiales</taxon>
        <taxon>Salinarimonadaceae</taxon>
        <taxon>Salinarimonas</taxon>
    </lineage>
</organism>
<reference evidence="3 4" key="1">
    <citation type="journal article" date="2014" name="Int. J. Syst. Evol. Microbiol.">
        <title>Complete genome sequence of Corynebacterium casei LMG S-19264T (=DSM 44701T), isolated from a smear-ripened cheese.</title>
        <authorList>
            <consortium name="US DOE Joint Genome Institute (JGI-PGF)"/>
            <person name="Walter F."/>
            <person name="Albersmeier A."/>
            <person name="Kalinowski J."/>
            <person name="Ruckert C."/>
        </authorList>
    </citation>
    <scope>NUCLEOTIDE SEQUENCE [LARGE SCALE GENOMIC DNA]</scope>
    <source>
        <strain evidence="3 4">CGMCC 1.9161</strain>
    </source>
</reference>
<dbReference type="Pfam" id="PF13478">
    <property type="entry name" value="XdhC_C"/>
    <property type="match status" value="1"/>
</dbReference>
<dbReference type="AlphaFoldDB" id="A0A917V3X8"/>
<accession>A0A917V3X8</accession>
<feature type="domain" description="XdhC- CoxI" evidence="1">
    <location>
        <begin position="29"/>
        <end position="95"/>
    </location>
</feature>
<evidence type="ECO:0000259" key="1">
    <source>
        <dbReference type="Pfam" id="PF02625"/>
    </source>
</evidence>
<dbReference type="Gene3D" id="3.40.50.720">
    <property type="entry name" value="NAD(P)-binding Rossmann-like Domain"/>
    <property type="match status" value="1"/>
</dbReference>
<dbReference type="PANTHER" id="PTHR30388">
    <property type="entry name" value="ALDEHYDE OXIDOREDUCTASE MOLYBDENUM COFACTOR ASSEMBLY PROTEIN"/>
    <property type="match status" value="1"/>
</dbReference>
<evidence type="ECO:0000313" key="3">
    <source>
        <dbReference type="EMBL" id="GGK33543.1"/>
    </source>
</evidence>
<protein>
    <submittedName>
        <fullName evidence="3">Dehydrogenase</fullName>
    </submittedName>
</protein>
<proteinExistence type="predicted"/>
<sequence length="286" mass="29787">MNAPVITPPPETMPMTDPQDVLSLVAAMRAKAEPFAVATVVRTVSLTAAKAGAKAIIRADGTITGGWIGGGCARGAVLRTARQVIADGEARLVSVQPEELLADLGIAPGDERDGVRFAANRCPSKGTMDVFVEAVLPRAQLVICGATPVAKALCDLGRRMGYETVVHAPEADLDAFAAPDRRVAGYAVDREAAQTRFVVVATQGAGDATALRAALESDAGYVAFVGSRLKAAALREEMIRAGLPQAAFERLHAPAGLDIGAITPEEIAMSILAEITVLRRRGQRAA</sequence>
<comment type="caution">
    <text evidence="3">The sequence shown here is derived from an EMBL/GenBank/DDBJ whole genome shotgun (WGS) entry which is preliminary data.</text>
</comment>
<evidence type="ECO:0000259" key="2">
    <source>
        <dbReference type="Pfam" id="PF13478"/>
    </source>
</evidence>
<dbReference type="Proteomes" id="UP000600449">
    <property type="component" value="Unassembled WGS sequence"/>
</dbReference>
<dbReference type="InterPro" id="IPR052698">
    <property type="entry name" value="MoCofactor_Util/Proc"/>
</dbReference>
<dbReference type="InterPro" id="IPR027051">
    <property type="entry name" value="XdhC_Rossmann_dom"/>
</dbReference>
<dbReference type="EMBL" id="BMMF01000005">
    <property type="protein sequence ID" value="GGK33543.1"/>
    <property type="molecule type" value="Genomic_DNA"/>
</dbReference>
<keyword evidence="4" id="KW-1185">Reference proteome</keyword>
<evidence type="ECO:0000313" key="4">
    <source>
        <dbReference type="Proteomes" id="UP000600449"/>
    </source>
</evidence>
<name>A0A917V3X8_9HYPH</name>
<gene>
    <name evidence="3" type="ORF">GCM10011322_20260</name>
</gene>
<feature type="domain" description="XdhC Rossmann" evidence="2">
    <location>
        <begin position="141"/>
        <end position="275"/>
    </location>
</feature>